<feature type="domain" description="Cwf19-like C-terminal" evidence="4">
    <location>
        <begin position="314"/>
        <end position="429"/>
    </location>
</feature>
<dbReference type="SUPFAM" id="SSF56300">
    <property type="entry name" value="Metallo-dependent phosphatases"/>
    <property type="match status" value="1"/>
</dbReference>
<dbReference type="InterPro" id="IPR006768">
    <property type="entry name" value="Cwf19-like_C_dom-1"/>
</dbReference>
<dbReference type="Pfam" id="PF04676">
    <property type="entry name" value="CwfJ_C_2"/>
    <property type="match status" value="1"/>
</dbReference>
<feature type="domain" description="Cwf19-like protein C-terminal" evidence="3">
    <location>
        <begin position="442"/>
        <end position="530"/>
    </location>
</feature>
<dbReference type="PANTHER" id="PTHR12072">
    <property type="entry name" value="CWF19, CELL CYCLE CONTROL PROTEIN"/>
    <property type="match status" value="1"/>
</dbReference>
<dbReference type="SUPFAM" id="SSF54197">
    <property type="entry name" value="HIT-like"/>
    <property type="match status" value="1"/>
</dbReference>
<dbReference type="InterPro" id="IPR036265">
    <property type="entry name" value="HIT-like_sf"/>
</dbReference>
<dbReference type="GO" id="GO:0000398">
    <property type="term" value="P:mRNA splicing, via spliceosome"/>
    <property type="evidence" value="ECO:0007669"/>
    <property type="project" value="TreeGrafter"/>
</dbReference>
<dbReference type="GO" id="GO:0071014">
    <property type="term" value="C:post-mRNA release spliceosomal complex"/>
    <property type="evidence" value="ECO:0007669"/>
    <property type="project" value="TreeGrafter"/>
</dbReference>
<evidence type="ECO:0000259" key="4">
    <source>
        <dbReference type="Pfam" id="PF04677"/>
    </source>
</evidence>
<comment type="similarity">
    <text evidence="1">Belongs to the CWF19 family.</text>
</comment>
<keyword evidence="5" id="KW-1185">Reference proteome</keyword>
<dbReference type="AlphaFoldDB" id="A0A6P7SYP4"/>
<evidence type="ECO:0000256" key="2">
    <source>
        <dbReference type="SAM" id="MobiDB-lite"/>
    </source>
</evidence>
<dbReference type="Pfam" id="PF04677">
    <property type="entry name" value="CwfJ_C_1"/>
    <property type="match status" value="1"/>
</dbReference>
<dbReference type="InterPro" id="IPR029052">
    <property type="entry name" value="Metallo-depent_PP-like"/>
</dbReference>
<organism evidence="5 6">
    <name type="scientific">Octopus sinensis</name>
    <name type="common">East Asian common octopus</name>
    <dbReference type="NCBI Taxonomy" id="2607531"/>
    <lineage>
        <taxon>Eukaryota</taxon>
        <taxon>Metazoa</taxon>
        <taxon>Spiralia</taxon>
        <taxon>Lophotrochozoa</taxon>
        <taxon>Mollusca</taxon>
        <taxon>Cephalopoda</taxon>
        <taxon>Coleoidea</taxon>
        <taxon>Octopodiformes</taxon>
        <taxon>Octopoda</taxon>
        <taxon>Incirrata</taxon>
        <taxon>Octopodidae</taxon>
        <taxon>Octopus</taxon>
    </lineage>
</organism>
<evidence type="ECO:0000259" key="3">
    <source>
        <dbReference type="Pfam" id="PF04676"/>
    </source>
</evidence>
<dbReference type="RefSeq" id="XP_029643280.2">
    <property type="nucleotide sequence ID" value="XM_029787420.2"/>
</dbReference>
<accession>A0A6P7SYP4</accession>
<dbReference type="Gene3D" id="3.30.428.10">
    <property type="entry name" value="HIT-like"/>
    <property type="match status" value="1"/>
</dbReference>
<dbReference type="InterPro" id="IPR040194">
    <property type="entry name" value="Cwf19-like"/>
</dbReference>
<feature type="region of interest" description="Disordered" evidence="2">
    <location>
        <begin position="300"/>
        <end position="322"/>
    </location>
</feature>
<reference evidence="6" key="1">
    <citation type="submission" date="2025-08" db="UniProtKB">
        <authorList>
            <consortium name="RefSeq"/>
        </authorList>
    </citation>
    <scope>IDENTIFICATION</scope>
</reference>
<sequence length="534" mass="60652">MASYVSANLFSNEMENKQLKLLVSGDVEGNFKTLFSRVANIQKKNGPFDLLLCVGDFFGNENEEWNRILKGELSVPITVLILGANQDAHCSYYPEKEGSELYENILYLGKQGVFTTSSGLQIAYLSGRQCDTNYGFTVNDVDDLINSVSSSKQFKGVDILITSQWPKGVEKYAGDVEGVNSDQCGSQLISKLALKLRPRYHFVGLQGIFHERLPYRNHKVLRETALHCTRFISLAKVSNKQKLKFLYAFHIEPLVNMDNTELTKQPEDATECPYQLSQLEDSNVKDEGQQFFFDMKAPLAKGQKRSKDDEDKQKKKHKPAQPSGPCWFCLRGEKVEKQLVVSVGETTYMALAKGAMVPDHVLILPIGHYQSTVVAPSEVVEEIEKYKSNLRKYFKCVGKVVVFFERNYKTSHLQIQAIPVPADLACNITDTFTEFAAEESIDLNEIPKHSDLKQIVNVEAPYFYAEIPTGEKFLCRISKGFPLQFGRDVLASPMLLNMPERIDWKNCTESQEKEKQMAQEFKKKFKDFDFNFSS</sequence>
<dbReference type="PANTHER" id="PTHR12072:SF4">
    <property type="entry name" value="CWF19-LIKE PROTEIN 1"/>
    <property type="match status" value="1"/>
</dbReference>
<gene>
    <name evidence="6" type="primary">LOC115217670</name>
</gene>
<evidence type="ECO:0000256" key="1">
    <source>
        <dbReference type="ARBA" id="ARBA00006795"/>
    </source>
</evidence>
<dbReference type="CDD" id="cd07380">
    <property type="entry name" value="MPP_CWF19_N"/>
    <property type="match status" value="1"/>
</dbReference>
<name>A0A6P7SYP4_9MOLL</name>
<dbReference type="Proteomes" id="UP000515154">
    <property type="component" value="Linkage group LG11"/>
</dbReference>
<dbReference type="KEGG" id="osn:115217670"/>
<evidence type="ECO:0000313" key="5">
    <source>
        <dbReference type="Proteomes" id="UP000515154"/>
    </source>
</evidence>
<protein>
    <submittedName>
        <fullName evidence="6">CWF19-like protein 1 isoform X1</fullName>
    </submittedName>
</protein>
<dbReference type="InterPro" id="IPR006767">
    <property type="entry name" value="Cwf19-like_C_dom-2"/>
</dbReference>
<proteinExistence type="inferred from homology"/>
<dbReference type="GO" id="GO:0061632">
    <property type="term" value="F:RNA lariat debranching enzyme activator activity"/>
    <property type="evidence" value="ECO:0007669"/>
    <property type="project" value="TreeGrafter"/>
</dbReference>
<evidence type="ECO:0000313" key="6">
    <source>
        <dbReference type="RefSeq" id="XP_029643280.2"/>
    </source>
</evidence>